<keyword evidence="2" id="KW-1185">Reference proteome</keyword>
<keyword evidence="1" id="KW-0540">Nuclease</keyword>
<dbReference type="Gene3D" id="3.40.91.70">
    <property type="entry name" value="Type II restriction endonuclease, HindIII"/>
    <property type="match status" value="1"/>
</dbReference>
<proteinExistence type="predicted"/>
<gene>
    <name evidence="1" type="ORF">Cdeb_01267</name>
</gene>
<sequence>MFTPPTHEWVRQSQVYRDCSVKEIPVVMMPFEVLCYLLQEKHRFRPEDLFGLWDYDTLFPEPVGTRSGYWQVMTPAIARILRRPVEEVFMELEVFRLYYEEAVREARRRIEDQIRFIHSDIPLKVKHMTEDESKKMLVKLLIQTKIARLLEADRNILKNRKPFLPYEEPEKIEEQQETGFPGEAA</sequence>
<comment type="caution">
    <text evidence="1">The sequence shown here is derived from an EMBL/GenBank/DDBJ whole genome shotgun (WGS) entry which is preliminary data.</text>
</comment>
<dbReference type="InterPro" id="IPR038373">
    <property type="entry name" value="Restrct_endonuc_II_HindIII_sf"/>
</dbReference>
<name>A0A420VDN2_9BACI</name>
<dbReference type="AlphaFoldDB" id="A0A420VDN2"/>
<reference evidence="1 2" key="1">
    <citation type="submission" date="2013-12" db="EMBL/GenBank/DDBJ databases">
        <title>Genome and proteome characterization of Caldibacillus debilis GB1 derived from a cellulolytic aero-tolerant co-culture.</title>
        <authorList>
            <person name="Wushke S.T."/>
            <person name="Zhang X."/>
            <person name="Fristensky B."/>
            <person name="Wilkins J.A."/>
            <person name="Levin D.B."/>
            <person name="Sparling R."/>
        </authorList>
    </citation>
    <scope>NUCLEOTIDE SEQUENCE [LARGE SCALE GENOMIC DNA]</scope>
    <source>
        <strain evidence="1 2">GB1</strain>
    </source>
</reference>
<dbReference type="Proteomes" id="UP000286235">
    <property type="component" value="Unassembled WGS sequence"/>
</dbReference>
<organism evidence="1 2">
    <name type="scientific">Caldibacillus debilis GB1</name>
    <dbReference type="NCBI Taxonomy" id="1339248"/>
    <lineage>
        <taxon>Bacteria</taxon>
        <taxon>Bacillati</taxon>
        <taxon>Bacillota</taxon>
        <taxon>Bacilli</taxon>
        <taxon>Bacillales</taxon>
        <taxon>Bacillaceae</taxon>
        <taxon>Caldibacillus</taxon>
    </lineage>
</organism>
<keyword evidence="1" id="KW-0378">Hydrolase</keyword>
<evidence type="ECO:0000313" key="2">
    <source>
        <dbReference type="Proteomes" id="UP000286235"/>
    </source>
</evidence>
<dbReference type="GO" id="GO:0004519">
    <property type="term" value="F:endonuclease activity"/>
    <property type="evidence" value="ECO:0007669"/>
    <property type="project" value="UniProtKB-KW"/>
</dbReference>
<dbReference type="EMBL" id="AZRV01000035">
    <property type="protein sequence ID" value="RKO61774.1"/>
    <property type="molecule type" value="Genomic_DNA"/>
</dbReference>
<keyword evidence="1" id="KW-0255">Endonuclease</keyword>
<evidence type="ECO:0000313" key="1">
    <source>
        <dbReference type="EMBL" id="RKO61774.1"/>
    </source>
</evidence>
<protein>
    <submittedName>
        <fullName evidence="1">HindIII restriction endonuclease</fullName>
    </submittedName>
</protein>
<accession>A0A420VDN2</accession>